<name>A0A4R7BAL1_9NEIS</name>
<reference evidence="1 2" key="1">
    <citation type="submission" date="2019-03" db="EMBL/GenBank/DDBJ databases">
        <title>Genomic Encyclopedia of Type Strains, Phase III (KMG-III): the genomes of soil and plant-associated and newly described type strains.</title>
        <authorList>
            <person name="Whitman W."/>
        </authorList>
    </citation>
    <scope>NUCLEOTIDE SEQUENCE [LARGE SCALE GENOMIC DNA]</scope>
    <source>
        <strain evidence="1 2">CECT 8976</strain>
    </source>
</reference>
<protein>
    <submittedName>
        <fullName evidence="1">Uncharacterized protein</fullName>
    </submittedName>
</protein>
<evidence type="ECO:0000313" key="2">
    <source>
        <dbReference type="Proteomes" id="UP000295611"/>
    </source>
</evidence>
<organism evidence="1 2">
    <name type="scientific">Paludibacterium purpuratum</name>
    <dbReference type="NCBI Taxonomy" id="1144873"/>
    <lineage>
        <taxon>Bacteria</taxon>
        <taxon>Pseudomonadati</taxon>
        <taxon>Pseudomonadota</taxon>
        <taxon>Betaproteobacteria</taxon>
        <taxon>Neisseriales</taxon>
        <taxon>Chromobacteriaceae</taxon>
        <taxon>Paludibacterium</taxon>
    </lineage>
</organism>
<dbReference type="AlphaFoldDB" id="A0A4R7BAL1"/>
<sequence length="70" mass="7831">MRLTQTDIEALRQLQATPCYFKVFSHPALCASAFIESNGHGGCRVSTLGSRFLAWLDRRRGPTCVPYRGD</sequence>
<dbReference type="RefSeq" id="WP_133679283.1">
    <property type="nucleotide sequence ID" value="NZ_SNZP01000004.1"/>
</dbReference>
<proteinExistence type="predicted"/>
<dbReference type="EMBL" id="SNZP01000004">
    <property type="protein sequence ID" value="TDR80687.1"/>
    <property type="molecule type" value="Genomic_DNA"/>
</dbReference>
<gene>
    <name evidence="1" type="ORF">DFP86_104187</name>
</gene>
<accession>A0A4R7BAL1</accession>
<keyword evidence="2" id="KW-1185">Reference proteome</keyword>
<comment type="caution">
    <text evidence="1">The sequence shown here is derived from an EMBL/GenBank/DDBJ whole genome shotgun (WGS) entry which is preliminary data.</text>
</comment>
<dbReference type="Proteomes" id="UP000295611">
    <property type="component" value="Unassembled WGS sequence"/>
</dbReference>
<evidence type="ECO:0000313" key="1">
    <source>
        <dbReference type="EMBL" id="TDR80687.1"/>
    </source>
</evidence>